<keyword evidence="1" id="KW-1133">Transmembrane helix</keyword>
<evidence type="ECO:0000256" key="1">
    <source>
        <dbReference type="SAM" id="Phobius"/>
    </source>
</evidence>
<feature type="transmembrane region" description="Helical" evidence="1">
    <location>
        <begin position="87"/>
        <end position="109"/>
    </location>
</feature>
<evidence type="ECO:0000313" key="3">
    <source>
        <dbReference type="Proteomes" id="UP001365542"/>
    </source>
</evidence>
<accession>A0AAV9WTW1</accession>
<comment type="caution">
    <text evidence="2">The sequence shown here is derived from an EMBL/GenBank/DDBJ whole genome shotgun (WGS) entry which is preliminary data.</text>
</comment>
<keyword evidence="1" id="KW-0812">Transmembrane</keyword>
<dbReference type="Proteomes" id="UP001365542">
    <property type="component" value="Unassembled WGS sequence"/>
</dbReference>
<keyword evidence="3" id="KW-1185">Reference proteome</keyword>
<organism evidence="2 3">
    <name type="scientific">Orbilia ellipsospora</name>
    <dbReference type="NCBI Taxonomy" id="2528407"/>
    <lineage>
        <taxon>Eukaryota</taxon>
        <taxon>Fungi</taxon>
        <taxon>Dikarya</taxon>
        <taxon>Ascomycota</taxon>
        <taxon>Pezizomycotina</taxon>
        <taxon>Orbiliomycetes</taxon>
        <taxon>Orbiliales</taxon>
        <taxon>Orbiliaceae</taxon>
        <taxon>Orbilia</taxon>
    </lineage>
</organism>
<evidence type="ECO:0000313" key="2">
    <source>
        <dbReference type="EMBL" id="KAK6525191.1"/>
    </source>
</evidence>
<gene>
    <name evidence="2" type="ORF">TWF694_005337</name>
</gene>
<protein>
    <submittedName>
        <fullName evidence="2">Uncharacterized protein</fullName>
    </submittedName>
</protein>
<dbReference type="AlphaFoldDB" id="A0AAV9WTW1"/>
<proteinExistence type="predicted"/>
<keyword evidence="1" id="KW-0472">Membrane</keyword>
<sequence>MTPAPMPPGYNLVEPSSNAPMPIELAHPDISVINAQPHKIEPVYHVGYPAGGSVYLVNTGGYPPHTDVPVLGAGPPPRKGIYIPRRWFIFLIVSLMVAVIVAIVAPVLLTLKHRNAEPSQNSPYWAKVPYANTIYPSTARDRSTYRAYWTVSGYSPYLYGTASDYTAYPITTSGITKWRWTEYLSFVYGSCDISGTEYLDIVENGSATYYHCTISSTRLYSNDSCYVIFKGYWA</sequence>
<reference evidence="2 3" key="1">
    <citation type="submission" date="2019-10" db="EMBL/GenBank/DDBJ databases">
        <authorList>
            <person name="Palmer J.M."/>
        </authorList>
    </citation>
    <scope>NUCLEOTIDE SEQUENCE [LARGE SCALE GENOMIC DNA]</scope>
    <source>
        <strain evidence="2 3">TWF694</strain>
    </source>
</reference>
<name>A0AAV9WTW1_9PEZI</name>
<dbReference type="EMBL" id="JAVHJO010000017">
    <property type="protein sequence ID" value="KAK6525191.1"/>
    <property type="molecule type" value="Genomic_DNA"/>
</dbReference>